<dbReference type="InterPro" id="IPR039420">
    <property type="entry name" value="WalR-like"/>
</dbReference>
<dbReference type="InterPro" id="IPR016032">
    <property type="entry name" value="Sig_transdc_resp-reg_C-effctor"/>
</dbReference>
<dbReference type="GO" id="GO:0006355">
    <property type="term" value="P:regulation of DNA-templated transcription"/>
    <property type="evidence" value="ECO:0007669"/>
    <property type="project" value="InterPro"/>
</dbReference>
<dbReference type="RefSeq" id="WP_154477941.1">
    <property type="nucleotide sequence ID" value="NZ_VULY01000018.1"/>
</dbReference>
<comment type="function">
    <text evidence="5">May play the central regulatory role in sporulation. It may be an element of the effector pathway responsible for the activation of sporulation genes in response to nutritional stress. Spo0A may act in concert with spo0H (a sigma factor) to control the expression of some genes that are critical to the sporulation process.</text>
</comment>
<feature type="DNA-binding region" description="OmpR/PhoB-type" evidence="7">
    <location>
        <begin position="124"/>
        <end position="222"/>
    </location>
</feature>
<evidence type="ECO:0000256" key="4">
    <source>
        <dbReference type="ARBA" id="ARBA00023163"/>
    </source>
</evidence>
<evidence type="ECO:0000256" key="6">
    <source>
        <dbReference type="PROSITE-ProRule" id="PRU00169"/>
    </source>
</evidence>
<dbReference type="SMART" id="SM00862">
    <property type="entry name" value="Trans_reg_C"/>
    <property type="match status" value="1"/>
</dbReference>
<comment type="caution">
    <text evidence="10">The sequence shown here is derived from an EMBL/GenBank/DDBJ whole genome shotgun (WGS) entry which is preliminary data.</text>
</comment>
<organism evidence="10 11">
    <name type="scientific">Suipraeoptans intestinalis</name>
    <dbReference type="NCBI Taxonomy" id="2606628"/>
    <lineage>
        <taxon>Bacteria</taxon>
        <taxon>Bacillati</taxon>
        <taxon>Bacillota</taxon>
        <taxon>Clostridia</taxon>
        <taxon>Lachnospirales</taxon>
        <taxon>Lachnospiraceae</taxon>
        <taxon>Suipraeoptans</taxon>
    </lineage>
</organism>
<keyword evidence="3 7" id="KW-0238">DNA-binding</keyword>
<dbReference type="InterPro" id="IPR011006">
    <property type="entry name" value="CheY-like_superfamily"/>
</dbReference>
<evidence type="ECO:0000313" key="11">
    <source>
        <dbReference type="Proteomes" id="UP000434409"/>
    </source>
</evidence>
<keyword evidence="4" id="KW-0804">Transcription</keyword>
<evidence type="ECO:0000256" key="2">
    <source>
        <dbReference type="ARBA" id="ARBA00023015"/>
    </source>
</evidence>
<dbReference type="SUPFAM" id="SSF46894">
    <property type="entry name" value="C-terminal effector domain of the bipartite response regulators"/>
    <property type="match status" value="1"/>
</dbReference>
<reference evidence="10 11" key="1">
    <citation type="submission" date="2019-08" db="EMBL/GenBank/DDBJ databases">
        <title>In-depth cultivation of the pig gut microbiome towards novel bacterial diversity and tailored functional studies.</title>
        <authorList>
            <person name="Wylensek D."/>
            <person name="Hitch T.C.A."/>
            <person name="Clavel T."/>
        </authorList>
    </citation>
    <scope>NUCLEOTIDE SEQUENCE [LARGE SCALE GENOMIC DNA]</scope>
    <source>
        <strain evidence="10 11">68-1-5</strain>
    </source>
</reference>
<dbReference type="InterPro" id="IPR001867">
    <property type="entry name" value="OmpR/PhoB-type_DNA-bd"/>
</dbReference>
<dbReference type="InterPro" id="IPR001789">
    <property type="entry name" value="Sig_transdc_resp-reg_receiver"/>
</dbReference>
<evidence type="ECO:0000256" key="7">
    <source>
        <dbReference type="PROSITE-ProRule" id="PRU01091"/>
    </source>
</evidence>
<dbReference type="PROSITE" id="PS51755">
    <property type="entry name" value="OMPR_PHOB"/>
    <property type="match status" value="1"/>
</dbReference>
<dbReference type="GO" id="GO:0005829">
    <property type="term" value="C:cytosol"/>
    <property type="evidence" value="ECO:0007669"/>
    <property type="project" value="TreeGrafter"/>
</dbReference>
<accession>A0A6N7V580</accession>
<evidence type="ECO:0000259" key="9">
    <source>
        <dbReference type="PROSITE" id="PS51755"/>
    </source>
</evidence>
<dbReference type="SUPFAM" id="SSF52172">
    <property type="entry name" value="CheY-like"/>
    <property type="match status" value="1"/>
</dbReference>
<dbReference type="Gene3D" id="6.10.250.690">
    <property type="match status" value="1"/>
</dbReference>
<dbReference type="GO" id="GO:0000156">
    <property type="term" value="F:phosphorelay response regulator activity"/>
    <property type="evidence" value="ECO:0007669"/>
    <property type="project" value="TreeGrafter"/>
</dbReference>
<sequence>MHIVIVEDDPVIRKELKTLLENAMYQVTVLEEFDRVPEQVERCQPDLVLLDVTLPGTTGFDICMKIREKLSLPIVFLTSRMDAMDELTGIMKGGDDYIRKPYQTPILLARIGAVLKRYKGSAMQEVTRLEHKGVSLDISKCVLEYRGEELELTKNEMKILHNLFQNAGNFVSRMDLTEYLWESQIFIDDNTLSVYVTRIREKLRSIGIEDFIETKRGIGYRI</sequence>
<dbReference type="InterPro" id="IPR036388">
    <property type="entry name" value="WH-like_DNA-bd_sf"/>
</dbReference>
<dbReference type="EMBL" id="VULY01000018">
    <property type="protein sequence ID" value="MSR94342.1"/>
    <property type="molecule type" value="Genomic_DNA"/>
</dbReference>
<evidence type="ECO:0000259" key="8">
    <source>
        <dbReference type="PROSITE" id="PS50110"/>
    </source>
</evidence>
<dbReference type="PROSITE" id="PS50110">
    <property type="entry name" value="RESPONSE_REGULATORY"/>
    <property type="match status" value="1"/>
</dbReference>
<name>A0A6N7V580_9FIRM</name>
<dbReference type="AlphaFoldDB" id="A0A6N7V580"/>
<proteinExistence type="predicted"/>
<dbReference type="PANTHER" id="PTHR48111:SF43">
    <property type="entry name" value="STAGE 0 SPORULATION PROTEIN A HOMOLOG"/>
    <property type="match status" value="1"/>
</dbReference>
<dbReference type="Pfam" id="PF00072">
    <property type="entry name" value="Response_reg"/>
    <property type="match status" value="1"/>
</dbReference>
<evidence type="ECO:0000313" key="10">
    <source>
        <dbReference type="EMBL" id="MSR94342.1"/>
    </source>
</evidence>
<gene>
    <name evidence="10" type="ORF">FYJ34_08745</name>
</gene>
<dbReference type="Proteomes" id="UP000434409">
    <property type="component" value="Unassembled WGS sequence"/>
</dbReference>
<evidence type="ECO:0000256" key="3">
    <source>
        <dbReference type="ARBA" id="ARBA00023125"/>
    </source>
</evidence>
<evidence type="ECO:0000256" key="5">
    <source>
        <dbReference type="ARBA" id="ARBA00024867"/>
    </source>
</evidence>
<dbReference type="GO" id="GO:0000976">
    <property type="term" value="F:transcription cis-regulatory region binding"/>
    <property type="evidence" value="ECO:0007669"/>
    <property type="project" value="TreeGrafter"/>
</dbReference>
<feature type="modified residue" description="4-aspartylphosphate" evidence="6">
    <location>
        <position position="51"/>
    </location>
</feature>
<dbReference type="Gene3D" id="1.10.10.10">
    <property type="entry name" value="Winged helix-like DNA-binding domain superfamily/Winged helix DNA-binding domain"/>
    <property type="match status" value="1"/>
</dbReference>
<keyword evidence="11" id="KW-1185">Reference proteome</keyword>
<keyword evidence="6" id="KW-0597">Phosphoprotein</keyword>
<keyword evidence="2" id="KW-0805">Transcription regulation</keyword>
<feature type="domain" description="OmpR/PhoB-type" evidence="9">
    <location>
        <begin position="124"/>
        <end position="222"/>
    </location>
</feature>
<protein>
    <recommendedName>
        <fullName evidence="1">Stage 0 sporulation protein A homolog</fullName>
    </recommendedName>
</protein>
<dbReference type="SMART" id="SM00448">
    <property type="entry name" value="REC"/>
    <property type="match status" value="1"/>
</dbReference>
<dbReference type="GO" id="GO:0032993">
    <property type="term" value="C:protein-DNA complex"/>
    <property type="evidence" value="ECO:0007669"/>
    <property type="project" value="TreeGrafter"/>
</dbReference>
<evidence type="ECO:0000256" key="1">
    <source>
        <dbReference type="ARBA" id="ARBA00018672"/>
    </source>
</evidence>
<dbReference type="PANTHER" id="PTHR48111">
    <property type="entry name" value="REGULATOR OF RPOS"/>
    <property type="match status" value="1"/>
</dbReference>
<feature type="domain" description="Response regulatory" evidence="8">
    <location>
        <begin position="2"/>
        <end position="115"/>
    </location>
</feature>
<dbReference type="Gene3D" id="3.40.50.2300">
    <property type="match status" value="1"/>
</dbReference>
<dbReference type="Pfam" id="PF00486">
    <property type="entry name" value="Trans_reg_C"/>
    <property type="match status" value="1"/>
</dbReference>
<dbReference type="CDD" id="cd00383">
    <property type="entry name" value="trans_reg_C"/>
    <property type="match status" value="1"/>
</dbReference>